<dbReference type="InterPro" id="IPR029321">
    <property type="entry name" value="INTS2"/>
</dbReference>
<gene>
    <name evidence="1" type="primary">PARPA_00511.1 scaffold 888</name>
</gene>
<dbReference type="Proteomes" id="UP000054107">
    <property type="component" value="Unassembled WGS sequence"/>
</dbReference>
<dbReference type="PANTHER" id="PTHR28608">
    <property type="entry name" value="INTEGRATOR COMPLEX SUBUNIT 2"/>
    <property type="match status" value="1"/>
</dbReference>
<dbReference type="GO" id="GO:0032039">
    <property type="term" value="C:integrator complex"/>
    <property type="evidence" value="ECO:0007669"/>
    <property type="project" value="InterPro"/>
</dbReference>
<dbReference type="Pfam" id="PF14750">
    <property type="entry name" value="INTS2"/>
    <property type="match status" value="1"/>
</dbReference>
<protein>
    <submittedName>
        <fullName evidence="1">Uncharacterized protein</fullName>
    </submittedName>
</protein>
<reference evidence="1 2" key="1">
    <citation type="submission" date="2014-09" db="EMBL/GenBank/DDBJ databases">
        <authorList>
            <person name="Ellenberger Sabrina"/>
        </authorList>
    </citation>
    <scope>NUCLEOTIDE SEQUENCE [LARGE SCALE GENOMIC DNA]</scope>
    <source>
        <strain evidence="1 2">CBS 412.66</strain>
    </source>
</reference>
<evidence type="ECO:0000313" key="1">
    <source>
        <dbReference type="EMBL" id="CEP07231.1"/>
    </source>
</evidence>
<dbReference type="EMBL" id="LN719137">
    <property type="protein sequence ID" value="CEP07231.1"/>
    <property type="molecule type" value="Genomic_DNA"/>
</dbReference>
<proteinExistence type="predicted"/>
<name>A0A0B7MN31_9FUNG</name>
<sequence>MNSQIEQDLINKYTNFKTTASKIGLEEALVQYKTIGLQDWKLENGMLVIELIELFDDIEEKHRNMTTWKYLLEGFVHLPTRLEIINGLTKHNRIACKEVSIIAYLNEKREIVQRLKTCFWVRYFSEMIYKIIEEYPEYAFIIRFKLTEMQILPDLITRLTVVYCRDTVEFLNGIFYSKSTWFLTQSVNSGQYFVKMKSRIMADIEANVKLNGQINPVAVSLAIRALVGIIAYFGIKLNETEVALCIKLLGKIHSRRLVELLLCLLLLSADQFLKKQNELSKVLIQLLQSEVSEMPLLILVYFQTDAIQQVEDMIRSVLSMHIPIPKLGLFEMQKLFTSLKLSTMI</sequence>
<evidence type="ECO:0000313" key="2">
    <source>
        <dbReference type="Proteomes" id="UP000054107"/>
    </source>
</evidence>
<keyword evidence="2" id="KW-1185">Reference proteome</keyword>
<dbReference type="PANTHER" id="PTHR28608:SF1">
    <property type="entry name" value="INTEGRATOR COMPLEX SUBUNIT 2"/>
    <property type="match status" value="1"/>
</dbReference>
<dbReference type="AlphaFoldDB" id="A0A0B7MN31"/>
<dbReference type="GO" id="GO:0034472">
    <property type="term" value="P:snRNA 3'-end processing"/>
    <property type="evidence" value="ECO:0007669"/>
    <property type="project" value="TreeGrafter"/>
</dbReference>
<accession>A0A0B7MN31</accession>
<organism evidence="1 2">
    <name type="scientific">Parasitella parasitica</name>
    <dbReference type="NCBI Taxonomy" id="35722"/>
    <lineage>
        <taxon>Eukaryota</taxon>
        <taxon>Fungi</taxon>
        <taxon>Fungi incertae sedis</taxon>
        <taxon>Mucoromycota</taxon>
        <taxon>Mucoromycotina</taxon>
        <taxon>Mucoromycetes</taxon>
        <taxon>Mucorales</taxon>
        <taxon>Mucorineae</taxon>
        <taxon>Mucoraceae</taxon>
        <taxon>Parasitella</taxon>
    </lineage>
</organism>
<dbReference type="OrthoDB" id="3363059at2759"/>